<proteinExistence type="predicted"/>
<evidence type="ECO:0000256" key="1">
    <source>
        <dbReference type="SAM" id="MobiDB-lite"/>
    </source>
</evidence>
<dbReference type="EMBL" id="KL198017">
    <property type="protein sequence ID" value="KDQ20964.1"/>
    <property type="molecule type" value="Genomic_DNA"/>
</dbReference>
<reference evidence="3" key="1">
    <citation type="journal article" date="2014" name="Proc. Natl. Acad. Sci. U.S.A.">
        <title>Extensive sampling of basidiomycete genomes demonstrates inadequacy of the white-rot/brown-rot paradigm for wood decay fungi.</title>
        <authorList>
            <person name="Riley R."/>
            <person name="Salamov A.A."/>
            <person name="Brown D.W."/>
            <person name="Nagy L.G."/>
            <person name="Floudas D."/>
            <person name="Held B.W."/>
            <person name="Levasseur A."/>
            <person name="Lombard V."/>
            <person name="Morin E."/>
            <person name="Otillar R."/>
            <person name="Lindquist E.A."/>
            <person name="Sun H."/>
            <person name="LaButti K.M."/>
            <person name="Schmutz J."/>
            <person name="Jabbour D."/>
            <person name="Luo H."/>
            <person name="Baker S.E."/>
            <person name="Pisabarro A.G."/>
            <person name="Walton J.D."/>
            <person name="Blanchette R.A."/>
            <person name="Henrissat B."/>
            <person name="Martin F."/>
            <person name="Cullen D."/>
            <person name="Hibbett D.S."/>
            <person name="Grigoriev I.V."/>
        </authorList>
    </citation>
    <scope>NUCLEOTIDE SEQUENCE [LARGE SCALE GENOMIC DNA]</scope>
    <source>
        <strain evidence="3">FD-172 SS1</strain>
    </source>
</reference>
<organism evidence="2 3">
    <name type="scientific">Botryobasidium botryosum (strain FD-172 SS1)</name>
    <dbReference type="NCBI Taxonomy" id="930990"/>
    <lineage>
        <taxon>Eukaryota</taxon>
        <taxon>Fungi</taxon>
        <taxon>Dikarya</taxon>
        <taxon>Basidiomycota</taxon>
        <taxon>Agaricomycotina</taxon>
        <taxon>Agaricomycetes</taxon>
        <taxon>Cantharellales</taxon>
        <taxon>Botryobasidiaceae</taxon>
        <taxon>Botryobasidium</taxon>
    </lineage>
</organism>
<feature type="compositionally biased region" description="Polar residues" evidence="1">
    <location>
        <begin position="172"/>
        <end position="182"/>
    </location>
</feature>
<dbReference type="AlphaFoldDB" id="A0A067MZC4"/>
<feature type="compositionally biased region" description="Polar residues" evidence="1">
    <location>
        <begin position="1"/>
        <end position="16"/>
    </location>
</feature>
<accession>A0A067MZC4</accession>
<evidence type="ECO:0000313" key="3">
    <source>
        <dbReference type="Proteomes" id="UP000027195"/>
    </source>
</evidence>
<feature type="region of interest" description="Disordered" evidence="1">
    <location>
        <begin position="1"/>
        <end position="57"/>
    </location>
</feature>
<evidence type="ECO:0000313" key="2">
    <source>
        <dbReference type="EMBL" id="KDQ20964.1"/>
    </source>
</evidence>
<feature type="compositionally biased region" description="Basic and acidic residues" evidence="1">
    <location>
        <begin position="196"/>
        <end position="205"/>
    </location>
</feature>
<dbReference type="Proteomes" id="UP000027195">
    <property type="component" value="Unassembled WGS sequence"/>
</dbReference>
<dbReference type="InParanoid" id="A0A067MZC4"/>
<feature type="region of interest" description="Disordered" evidence="1">
    <location>
        <begin position="170"/>
        <end position="205"/>
    </location>
</feature>
<gene>
    <name evidence="2" type="ORF">BOTBODRAFT_40972</name>
</gene>
<protein>
    <submittedName>
        <fullName evidence="2">Uncharacterized protein</fullName>
    </submittedName>
</protein>
<keyword evidence="3" id="KW-1185">Reference proteome</keyword>
<sequence length="205" mass="22786">MISSALSANHDASNLARNPKYRSRRPASSELTESGIIRGDRTTGTHSQGHVHGGVLQHKPLTFVLRNEKRVDVDAERTPKREMGYRGGRQDLTRSAGDEKMNGWTKIWRMVEKQREQGDKAALAGVGQTAAAVVKAITDWTVATRFVLMLQPPQNAKCRRRVNAKRHLLKQTGEQNYNQDQSAADVEINDAAPLRHSPENGDANK</sequence>
<dbReference type="HOGENOM" id="CLU_1337318_0_0_1"/>
<name>A0A067MZC4_BOTB1</name>